<organism evidence="3 4">
    <name type="scientific">Caulobacter radicis</name>
    <dbReference type="NCBI Taxonomy" id="2172650"/>
    <lineage>
        <taxon>Bacteria</taxon>
        <taxon>Pseudomonadati</taxon>
        <taxon>Pseudomonadota</taxon>
        <taxon>Alphaproteobacteria</taxon>
        <taxon>Caulobacterales</taxon>
        <taxon>Caulobacteraceae</taxon>
        <taxon>Caulobacter</taxon>
    </lineage>
</organism>
<dbReference type="SUPFAM" id="SSF54593">
    <property type="entry name" value="Glyoxalase/Bleomycin resistance protein/Dihydroxybiphenyl dioxygenase"/>
    <property type="match status" value="1"/>
</dbReference>
<sequence length="146" mass="16189">MPLARFSHLALNVSDLARSEAFYLRVLEPLGVVGADGEAGRYRRLTNQADLVIVLAQAEVRFLDRGHHRKAPGLHHLALVVPEAEDLDMMQRHLHALGVPLLGQGRYASDYRGGYHGLMFEDPDRITIEIANHDAHAYFSEGCPVG</sequence>
<dbReference type="Pfam" id="PF00903">
    <property type="entry name" value="Glyoxalase"/>
    <property type="match status" value="1"/>
</dbReference>
<dbReference type="PANTHER" id="PTHR36113">
    <property type="entry name" value="LYASE, PUTATIVE-RELATED-RELATED"/>
    <property type="match status" value="1"/>
</dbReference>
<gene>
    <name evidence="3" type="ORF">DDF65_21000</name>
</gene>
<protein>
    <recommendedName>
        <fullName evidence="2">VOC domain-containing protein</fullName>
    </recommendedName>
</protein>
<evidence type="ECO:0000313" key="4">
    <source>
        <dbReference type="Proteomes" id="UP000244913"/>
    </source>
</evidence>
<dbReference type="PROSITE" id="PS51819">
    <property type="entry name" value="VOC"/>
    <property type="match status" value="1"/>
</dbReference>
<keyword evidence="1" id="KW-0479">Metal-binding</keyword>
<dbReference type="InterPro" id="IPR029068">
    <property type="entry name" value="Glyas_Bleomycin-R_OHBP_Dase"/>
</dbReference>
<keyword evidence="4" id="KW-1185">Reference proteome</keyword>
<evidence type="ECO:0000259" key="2">
    <source>
        <dbReference type="PROSITE" id="PS51819"/>
    </source>
</evidence>
<proteinExistence type="predicted"/>
<dbReference type="InterPro" id="IPR037523">
    <property type="entry name" value="VOC_core"/>
</dbReference>
<accession>A0A2T9J1W8</accession>
<evidence type="ECO:0000313" key="3">
    <source>
        <dbReference type="EMBL" id="PVM74081.1"/>
    </source>
</evidence>
<dbReference type="Proteomes" id="UP000244913">
    <property type="component" value="Unassembled WGS sequence"/>
</dbReference>
<reference evidence="3 4" key="1">
    <citation type="submission" date="2018-04" db="EMBL/GenBank/DDBJ databases">
        <title>The genome sequence of Caulobacter sp. 736.</title>
        <authorList>
            <person name="Gao J."/>
            <person name="Sun J."/>
        </authorList>
    </citation>
    <scope>NUCLEOTIDE SEQUENCE [LARGE SCALE GENOMIC DNA]</scope>
    <source>
        <strain evidence="3 4">736</strain>
    </source>
</reference>
<feature type="domain" description="VOC" evidence="2">
    <location>
        <begin position="5"/>
        <end position="133"/>
    </location>
</feature>
<name>A0A2T9J1W8_9CAUL</name>
<evidence type="ECO:0000256" key="1">
    <source>
        <dbReference type="ARBA" id="ARBA00022723"/>
    </source>
</evidence>
<dbReference type="InterPro" id="IPR051332">
    <property type="entry name" value="Fosfomycin_Res_Enzymes"/>
</dbReference>
<dbReference type="RefSeq" id="WP_116569516.1">
    <property type="nucleotide sequence ID" value="NZ_QDKP01000058.1"/>
</dbReference>
<dbReference type="GO" id="GO:0046872">
    <property type="term" value="F:metal ion binding"/>
    <property type="evidence" value="ECO:0007669"/>
    <property type="project" value="UniProtKB-KW"/>
</dbReference>
<dbReference type="Gene3D" id="3.10.180.10">
    <property type="entry name" value="2,3-Dihydroxybiphenyl 1,2-Dioxygenase, domain 1"/>
    <property type="match status" value="1"/>
</dbReference>
<dbReference type="EMBL" id="QDKP01000058">
    <property type="protein sequence ID" value="PVM74081.1"/>
    <property type="molecule type" value="Genomic_DNA"/>
</dbReference>
<dbReference type="InterPro" id="IPR004360">
    <property type="entry name" value="Glyas_Fos-R_dOase_dom"/>
</dbReference>
<dbReference type="AlphaFoldDB" id="A0A2T9J1W8"/>
<dbReference type="PANTHER" id="PTHR36113:SF6">
    <property type="entry name" value="FOSFOMYCIN RESISTANCE PROTEIN FOSX"/>
    <property type="match status" value="1"/>
</dbReference>
<comment type="caution">
    <text evidence="3">The sequence shown here is derived from an EMBL/GenBank/DDBJ whole genome shotgun (WGS) entry which is preliminary data.</text>
</comment>